<evidence type="ECO:0000256" key="6">
    <source>
        <dbReference type="SAM" id="MobiDB-lite"/>
    </source>
</evidence>
<comment type="caution">
    <text evidence="8">The sequence shown here is derived from an EMBL/GenBank/DDBJ whole genome shotgun (WGS) entry which is preliminary data.</text>
</comment>
<gene>
    <name evidence="8" type="primary">Znf250_1</name>
    <name evidence="8" type="ORF">NEOCIN_R15169</name>
</gene>
<evidence type="ECO:0000256" key="2">
    <source>
        <dbReference type="ARBA" id="ARBA00022737"/>
    </source>
</evidence>
<dbReference type="InterPro" id="IPR036236">
    <property type="entry name" value="Znf_C2H2_sf"/>
</dbReference>
<feature type="region of interest" description="Disordered" evidence="6">
    <location>
        <begin position="1"/>
        <end position="37"/>
    </location>
</feature>
<feature type="domain" description="C2H2-type" evidence="7">
    <location>
        <begin position="57"/>
        <end position="81"/>
    </location>
</feature>
<keyword evidence="3 5" id="KW-0863">Zinc-finger</keyword>
<sequence>PPQQDLSFPKLGRMEEEAARKRKIPRAPQAGEEEVSAPLALSCGASVEQPPSREKPFSCLECGKIFSRSSHRLTHQHIHTG</sequence>
<proteinExistence type="predicted"/>
<keyword evidence="4" id="KW-0862">Zinc</keyword>
<protein>
    <submittedName>
        <fullName evidence="8">ZN250 protein</fullName>
    </submittedName>
</protein>
<reference evidence="8 9" key="1">
    <citation type="submission" date="2019-09" db="EMBL/GenBank/DDBJ databases">
        <title>Bird 10,000 Genomes (B10K) Project - Family phase.</title>
        <authorList>
            <person name="Zhang G."/>
        </authorList>
    </citation>
    <scope>NUCLEOTIDE SEQUENCE [LARGE SCALE GENOMIC DNA]</scope>
    <source>
        <strain evidence="8">B10K-DU-004-15</strain>
        <tissue evidence="8">Mixed tissue sample</tissue>
    </source>
</reference>
<dbReference type="PROSITE" id="PS00028">
    <property type="entry name" value="ZINC_FINGER_C2H2_1"/>
    <property type="match status" value="1"/>
</dbReference>
<dbReference type="AlphaFoldDB" id="A0A7K4RDE4"/>
<feature type="non-terminal residue" evidence="8">
    <location>
        <position position="1"/>
    </location>
</feature>
<feature type="non-terminal residue" evidence="8">
    <location>
        <position position="81"/>
    </location>
</feature>
<dbReference type="GO" id="GO:0043565">
    <property type="term" value="F:sequence-specific DNA binding"/>
    <property type="evidence" value="ECO:0007669"/>
    <property type="project" value="UniProtKB-ARBA"/>
</dbReference>
<dbReference type="FunFam" id="3.30.160.60:FF:000206">
    <property type="entry name" value="zinc finger protein 202 isoform X1"/>
    <property type="match status" value="1"/>
</dbReference>
<organism evidence="8 9">
    <name type="scientific">Neopipo cinnamomea</name>
    <dbReference type="NCBI Taxonomy" id="456388"/>
    <lineage>
        <taxon>Eukaryota</taxon>
        <taxon>Metazoa</taxon>
        <taxon>Chordata</taxon>
        <taxon>Craniata</taxon>
        <taxon>Vertebrata</taxon>
        <taxon>Euteleostomi</taxon>
        <taxon>Archelosauria</taxon>
        <taxon>Archosauria</taxon>
        <taxon>Dinosauria</taxon>
        <taxon>Saurischia</taxon>
        <taxon>Theropoda</taxon>
        <taxon>Coelurosauria</taxon>
        <taxon>Aves</taxon>
        <taxon>Neognathae</taxon>
        <taxon>Neoaves</taxon>
        <taxon>Telluraves</taxon>
        <taxon>Australaves</taxon>
        <taxon>Passeriformes</taxon>
        <taxon>Tyrannidae</taxon>
        <taxon>Neopipo</taxon>
    </lineage>
</organism>
<dbReference type="PROSITE" id="PS50157">
    <property type="entry name" value="ZINC_FINGER_C2H2_2"/>
    <property type="match status" value="1"/>
</dbReference>
<evidence type="ECO:0000256" key="5">
    <source>
        <dbReference type="PROSITE-ProRule" id="PRU00042"/>
    </source>
</evidence>
<dbReference type="EMBL" id="VYZA01002195">
    <property type="protein sequence ID" value="NWQ71351.1"/>
    <property type="molecule type" value="Genomic_DNA"/>
</dbReference>
<keyword evidence="1" id="KW-0479">Metal-binding</keyword>
<evidence type="ECO:0000256" key="1">
    <source>
        <dbReference type="ARBA" id="ARBA00022723"/>
    </source>
</evidence>
<dbReference type="InterPro" id="IPR013087">
    <property type="entry name" value="Znf_C2H2_type"/>
</dbReference>
<dbReference type="Gene3D" id="3.30.160.60">
    <property type="entry name" value="Classic Zinc Finger"/>
    <property type="match status" value="1"/>
</dbReference>
<dbReference type="SUPFAM" id="SSF57667">
    <property type="entry name" value="beta-beta-alpha zinc fingers"/>
    <property type="match status" value="1"/>
</dbReference>
<evidence type="ECO:0000256" key="4">
    <source>
        <dbReference type="ARBA" id="ARBA00022833"/>
    </source>
</evidence>
<evidence type="ECO:0000313" key="8">
    <source>
        <dbReference type="EMBL" id="NWQ71351.1"/>
    </source>
</evidence>
<dbReference type="GO" id="GO:0008270">
    <property type="term" value="F:zinc ion binding"/>
    <property type="evidence" value="ECO:0007669"/>
    <property type="project" value="UniProtKB-KW"/>
</dbReference>
<name>A0A7K4RDE4_9TYRA</name>
<keyword evidence="2" id="KW-0677">Repeat</keyword>
<keyword evidence="9" id="KW-1185">Reference proteome</keyword>
<dbReference type="Proteomes" id="UP000556200">
    <property type="component" value="Unassembled WGS sequence"/>
</dbReference>
<evidence type="ECO:0000259" key="7">
    <source>
        <dbReference type="PROSITE" id="PS50157"/>
    </source>
</evidence>
<evidence type="ECO:0000256" key="3">
    <source>
        <dbReference type="ARBA" id="ARBA00022771"/>
    </source>
</evidence>
<evidence type="ECO:0000313" key="9">
    <source>
        <dbReference type="Proteomes" id="UP000556200"/>
    </source>
</evidence>
<accession>A0A7K4RDE4</accession>